<dbReference type="EMBL" id="PFNJ01000063">
    <property type="protein sequence ID" value="PIZ42564.1"/>
    <property type="molecule type" value="Genomic_DNA"/>
</dbReference>
<keyword evidence="1" id="KW-0812">Transmembrane</keyword>
<evidence type="ECO:0000313" key="2">
    <source>
        <dbReference type="EMBL" id="PIZ42564.1"/>
    </source>
</evidence>
<keyword evidence="1" id="KW-0472">Membrane</keyword>
<comment type="caution">
    <text evidence="2">The sequence shown here is derived from an EMBL/GenBank/DDBJ whole genome shotgun (WGS) entry which is preliminary data.</text>
</comment>
<organism evidence="2 3">
    <name type="scientific">candidate division WWE3 bacterium CG_4_10_14_0_2_um_filter_42_8</name>
    <dbReference type="NCBI Taxonomy" id="1975074"/>
    <lineage>
        <taxon>Bacteria</taxon>
        <taxon>Katanobacteria</taxon>
    </lineage>
</organism>
<proteinExistence type="predicted"/>
<feature type="transmembrane region" description="Helical" evidence="1">
    <location>
        <begin position="203"/>
        <end position="232"/>
    </location>
</feature>
<gene>
    <name evidence="2" type="ORF">COY34_02635</name>
</gene>
<dbReference type="AlphaFoldDB" id="A0A2M7TBL5"/>
<feature type="transmembrane region" description="Helical" evidence="1">
    <location>
        <begin position="281"/>
        <end position="301"/>
    </location>
</feature>
<name>A0A2M7TBL5_UNCKA</name>
<protein>
    <recommendedName>
        <fullName evidence="4">Glycosyltransferase RgtA/B/C/D-like domain-containing protein</fullName>
    </recommendedName>
</protein>
<evidence type="ECO:0000313" key="3">
    <source>
        <dbReference type="Proteomes" id="UP000230970"/>
    </source>
</evidence>
<feature type="transmembrane region" description="Helical" evidence="1">
    <location>
        <begin position="359"/>
        <end position="378"/>
    </location>
</feature>
<feature type="transmembrane region" description="Helical" evidence="1">
    <location>
        <begin position="335"/>
        <end position="353"/>
    </location>
</feature>
<keyword evidence="1" id="KW-1133">Transmembrane helix</keyword>
<feature type="transmembrane region" description="Helical" evidence="1">
    <location>
        <begin position="99"/>
        <end position="120"/>
    </location>
</feature>
<sequence length="511" mass="57259">MKTNLLIIAATFVVINLLTQGPNLVKFFTRPPDGWYGGHVSWFDPWDVNFYSSVIGFGRRDGLLYENLYDTAAHPAMPIYTLYTLTGKIASSLPLSNVFLFNLLAVAASLPLIFVLWWFTGIFLPEGKLKRLAFVLLCIGGGLGWLFYPGNLLADIGQPGFTLANAFQRPHEAVSLMLLLGSIGQFWLALVNRRKISYLLGGLWFFLMLFFHPYNAFIVGVIFAVFGVWNFIKTKSYDFLKVLLIVVSEGGIYYLLVGKNLLANPVFAGLVVSQIQSSPPIFHSILGWGLLLPLLLTTLWQKKKNNLIIFLLGWFFSHWAATYLPLGFQRSLARGLWVPVALLAVLALPKVAAKLKLDFRLAAVILILISGLSSFLMAEKRVTESAGNRWIYLTQAEGEAINYLVQHGTDEEGVLASYRIANILPAHTSQRVWVGHEFETPNAQERLALVERFYANKMGAAEIPGFLKKANVRWIFYGPDEKTYSQSPLNLPPDLVALRFQNGEVTLYEVN</sequence>
<evidence type="ECO:0000256" key="1">
    <source>
        <dbReference type="SAM" id="Phobius"/>
    </source>
</evidence>
<feature type="transmembrane region" description="Helical" evidence="1">
    <location>
        <begin position="132"/>
        <end position="153"/>
    </location>
</feature>
<feature type="transmembrane region" description="Helical" evidence="1">
    <location>
        <begin position="173"/>
        <end position="191"/>
    </location>
</feature>
<evidence type="ECO:0008006" key="4">
    <source>
        <dbReference type="Google" id="ProtNLM"/>
    </source>
</evidence>
<dbReference type="Proteomes" id="UP000230970">
    <property type="component" value="Unassembled WGS sequence"/>
</dbReference>
<reference evidence="3" key="1">
    <citation type="submission" date="2017-09" db="EMBL/GenBank/DDBJ databases">
        <title>Depth-based differentiation of microbial function through sediment-hosted aquifers and enrichment of novel symbionts in the deep terrestrial subsurface.</title>
        <authorList>
            <person name="Probst A.J."/>
            <person name="Ladd B."/>
            <person name="Jarett J.K."/>
            <person name="Geller-Mcgrath D.E."/>
            <person name="Sieber C.M.K."/>
            <person name="Emerson J.B."/>
            <person name="Anantharaman K."/>
            <person name="Thomas B.C."/>
            <person name="Malmstrom R."/>
            <person name="Stieglmeier M."/>
            <person name="Klingl A."/>
            <person name="Woyke T."/>
            <person name="Ryan C.M."/>
            <person name="Banfield J.F."/>
        </authorList>
    </citation>
    <scope>NUCLEOTIDE SEQUENCE [LARGE SCALE GENOMIC DNA]</scope>
</reference>
<feature type="transmembrane region" description="Helical" evidence="1">
    <location>
        <begin position="307"/>
        <end position="328"/>
    </location>
</feature>
<accession>A0A2M7TBL5</accession>